<evidence type="ECO:0000256" key="1">
    <source>
        <dbReference type="SAM" id="Phobius"/>
    </source>
</evidence>
<feature type="transmembrane region" description="Helical" evidence="1">
    <location>
        <begin position="232"/>
        <end position="254"/>
    </location>
</feature>
<proteinExistence type="predicted"/>
<name>A0A7J6BTM8_9TELE</name>
<dbReference type="AlphaFoldDB" id="A0A7J6BTM8"/>
<gene>
    <name evidence="2" type="ORF">G5714_022991</name>
</gene>
<organism evidence="2 3">
    <name type="scientific">Onychostoma macrolepis</name>
    <dbReference type="NCBI Taxonomy" id="369639"/>
    <lineage>
        <taxon>Eukaryota</taxon>
        <taxon>Metazoa</taxon>
        <taxon>Chordata</taxon>
        <taxon>Craniata</taxon>
        <taxon>Vertebrata</taxon>
        <taxon>Euteleostomi</taxon>
        <taxon>Actinopterygii</taxon>
        <taxon>Neopterygii</taxon>
        <taxon>Teleostei</taxon>
        <taxon>Ostariophysi</taxon>
        <taxon>Cypriniformes</taxon>
        <taxon>Cyprinidae</taxon>
        <taxon>Acrossocheilinae</taxon>
        <taxon>Onychostoma</taxon>
    </lineage>
</organism>
<protein>
    <submittedName>
        <fullName evidence="2">Uncharacterized protein</fullName>
    </submittedName>
</protein>
<dbReference type="EMBL" id="JAAMOB010000023">
    <property type="protein sequence ID" value="KAF4097022.1"/>
    <property type="molecule type" value="Genomic_DNA"/>
</dbReference>
<sequence length="256" mass="27539">MHKHTQYDLSWCLERFYRGFSGPKIHPTATLRHRATTRVPSRWTASAYCDGVASTKRSREPAIAQEPEPFTSDLGCEPATASKPVGILLELDTEELLVDWEASSLVCQPSAGPHPSTPMALSGSSFSPVPPLSSLALSSPQSSGTQALPQLLVTVTPSQSPGSSLSLGFSSSPHLYLFHLGRHLLGVALYIHPGSCLSSAVGHHTPGCLLGNSGLYSTIHSSFNHLLFLRDLICLPDLILLGFLSFVHLVFVIVDF</sequence>
<keyword evidence="1" id="KW-0472">Membrane</keyword>
<comment type="caution">
    <text evidence="2">The sequence shown here is derived from an EMBL/GenBank/DDBJ whole genome shotgun (WGS) entry which is preliminary data.</text>
</comment>
<keyword evidence="3" id="KW-1185">Reference proteome</keyword>
<dbReference type="Proteomes" id="UP000579812">
    <property type="component" value="Unassembled WGS sequence"/>
</dbReference>
<evidence type="ECO:0000313" key="3">
    <source>
        <dbReference type="Proteomes" id="UP000579812"/>
    </source>
</evidence>
<keyword evidence="1" id="KW-0812">Transmembrane</keyword>
<reference evidence="2 3" key="1">
    <citation type="submission" date="2020-04" db="EMBL/GenBank/DDBJ databases">
        <title>Chromosome-level genome assembly of a cyprinid fish Onychostoma macrolepis by integration of Nanopore Sequencing, Bionano and Hi-C technology.</title>
        <authorList>
            <person name="Wang D."/>
        </authorList>
    </citation>
    <scope>NUCLEOTIDE SEQUENCE [LARGE SCALE GENOMIC DNA]</scope>
    <source>
        <strain evidence="2">SWU-2019</strain>
        <tissue evidence="2">Muscle</tissue>
    </source>
</reference>
<accession>A0A7J6BTM8</accession>
<evidence type="ECO:0000313" key="2">
    <source>
        <dbReference type="EMBL" id="KAF4097022.1"/>
    </source>
</evidence>
<keyword evidence="1" id="KW-1133">Transmembrane helix</keyword>